<comment type="subcellular location">
    <subcellularLocation>
        <location evidence="1">Preautophagosomal structure membrane</location>
        <topology evidence="1">Peripheral membrane protein</topology>
    </subcellularLocation>
</comment>
<feature type="domain" description="Protein kinase" evidence="12">
    <location>
        <begin position="129"/>
        <end position="463"/>
    </location>
</feature>
<dbReference type="SMART" id="SM00220">
    <property type="entry name" value="S_TKc"/>
    <property type="match status" value="1"/>
</dbReference>
<comment type="caution">
    <text evidence="13">The sequence shown here is derived from an EMBL/GenBank/DDBJ whole genome shotgun (WGS) entry which is preliminary data.</text>
</comment>
<feature type="region of interest" description="Disordered" evidence="11">
    <location>
        <begin position="1"/>
        <end position="23"/>
    </location>
</feature>
<dbReference type="EC" id="2.7.11.1" evidence="2"/>
<evidence type="ECO:0000256" key="9">
    <source>
        <dbReference type="ARBA" id="ARBA00047899"/>
    </source>
</evidence>
<dbReference type="EMBL" id="JAPQKI010000005">
    <property type="protein sequence ID" value="KAJ5098676.1"/>
    <property type="molecule type" value="Genomic_DNA"/>
</dbReference>
<comment type="catalytic activity">
    <reaction evidence="10">
        <text>L-seryl-[protein] + ATP = O-phospho-L-seryl-[protein] + ADP + H(+)</text>
        <dbReference type="Rhea" id="RHEA:17989"/>
        <dbReference type="Rhea" id="RHEA-COMP:9863"/>
        <dbReference type="Rhea" id="RHEA-COMP:11604"/>
        <dbReference type="ChEBI" id="CHEBI:15378"/>
        <dbReference type="ChEBI" id="CHEBI:29999"/>
        <dbReference type="ChEBI" id="CHEBI:30616"/>
        <dbReference type="ChEBI" id="CHEBI:83421"/>
        <dbReference type="ChEBI" id="CHEBI:456216"/>
        <dbReference type="EC" id="2.7.11.1"/>
    </reaction>
</comment>
<keyword evidence="3" id="KW-0723">Serine/threonine-protein kinase</keyword>
<sequence>MSAGPASPAGSSTLGPPPGSPPADVWAESFPMLVNRLLDPADPLAQKHWHLHLTLRYRMENAFIARGDKPVSRCEHVVFEGYQGGRSDELAFQQNEDPVLIHRIDPTFRGETAADRLQSMCPEVTKVHFQVFGVAGSGTFGTVFVAQERGEEGSDPRALKYVAVKAERHNTLLADRMDDRYSPGMVLLHEKSEELHYIPVEAFILFLLTTSDRFPTLDSVYVHDQYQAIVMSSCVDITPDMDPNSYPSGAIFKPFQGQYLINLDHTPLLDEMEACKVASHLLQGMLELADMNLYHNDISVLNFVVGQDLSVTIFDVANCAFGFEEEDYIAPWSYLPFQEYQMAPELAESLAHVGWFKKRVRYSDDLRKWAMWKLGVIIYGILHGYWPWDTERDGHVNLLDWYKVPGESEVTRVIRRRKRIMNDPLPLNESLSQDCKDVLQAMLAKNPYDRPALRELASNFPWFRQWTYANRVWRRPFSQRFYNECWKKDDTVKESPSKEHV</sequence>
<reference evidence="13" key="2">
    <citation type="journal article" date="2023" name="IMA Fungus">
        <title>Comparative genomic study of the Penicillium genus elucidates a diverse pangenome and 15 lateral gene transfer events.</title>
        <authorList>
            <person name="Petersen C."/>
            <person name="Sorensen T."/>
            <person name="Nielsen M.R."/>
            <person name="Sondergaard T.E."/>
            <person name="Sorensen J.L."/>
            <person name="Fitzpatrick D.A."/>
            <person name="Frisvad J.C."/>
            <person name="Nielsen K.L."/>
        </authorList>
    </citation>
    <scope>NUCLEOTIDE SEQUENCE</scope>
    <source>
        <strain evidence="13">IBT 30761</strain>
    </source>
</reference>
<dbReference type="GO" id="GO:0005776">
    <property type="term" value="C:autophagosome"/>
    <property type="evidence" value="ECO:0007669"/>
    <property type="project" value="TreeGrafter"/>
</dbReference>
<evidence type="ECO:0000256" key="8">
    <source>
        <dbReference type="ARBA" id="ARBA00030237"/>
    </source>
</evidence>
<dbReference type="InterPro" id="IPR000719">
    <property type="entry name" value="Prot_kinase_dom"/>
</dbReference>
<comment type="catalytic activity">
    <reaction evidence="9">
        <text>L-threonyl-[protein] + ATP = O-phospho-L-threonyl-[protein] + ADP + H(+)</text>
        <dbReference type="Rhea" id="RHEA:46608"/>
        <dbReference type="Rhea" id="RHEA-COMP:11060"/>
        <dbReference type="Rhea" id="RHEA-COMP:11605"/>
        <dbReference type="ChEBI" id="CHEBI:15378"/>
        <dbReference type="ChEBI" id="CHEBI:30013"/>
        <dbReference type="ChEBI" id="CHEBI:30616"/>
        <dbReference type="ChEBI" id="CHEBI:61977"/>
        <dbReference type="ChEBI" id="CHEBI:456216"/>
        <dbReference type="EC" id="2.7.11.1"/>
    </reaction>
</comment>
<protein>
    <recommendedName>
        <fullName evidence="2">non-specific serine/threonine protein kinase</fullName>
        <ecNumber evidence="2">2.7.11.1</ecNumber>
    </recommendedName>
    <alternativeName>
        <fullName evidence="8">Autophagy-related protein 1</fullName>
    </alternativeName>
</protein>
<dbReference type="PANTHER" id="PTHR24348:SF22">
    <property type="entry name" value="NON-SPECIFIC SERINE_THREONINE PROTEIN KINASE"/>
    <property type="match status" value="1"/>
</dbReference>
<evidence type="ECO:0000259" key="12">
    <source>
        <dbReference type="PROSITE" id="PS50011"/>
    </source>
</evidence>
<dbReference type="GO" id="GO:0005524">
    <property type="term" value="F:ATP binding"/>
    <property type="evidence" value="ECO:0007669"/>
    <property type="project" value="UniProtKB-KW"/>
</dbReference>
<keyword evidence="7" id="KW-0067">ATP-binding</keyword>
<keyword evidence="6" id="KW-0418">Kinase</keyword>
<keyword evidence="5" id="KW-0547">Nucleotide-binding</keyword>
<dbReference type="InterPro" id="IPR011009">
    <property type="entry name" value="Kinase-like_dom_sf"/>
</dbReference>
<evidence type="ECO:0000256" key="5">
    <source>
        <dbReference type="ARBA" id="ARBA00022741"/>
    </source>
</evidence>
<reference evidence="13" key="1">
    <citation type="submission" date="2022-11" db="EMBL/GenBank/DDBJ databases">
        <authorList>
            <person name="Petersen C."/>
        </authorList>
    </citation>
    <scope>NUCLEOTIDE SEQUENCE</scope>
    <source>
        <strain evidence="13">IBT 30761</strain>
    </source>
</reference>
<dbReference type="GO" id="GO:0004674">
    <property type="term" value="F:protein serine/threonine kinase activity"/>
    <property type="evidence" value="ECO:0007669"/>
    <property type="project" value="UniProtKB-KW"/>
</dbReference>
<evidence type="ECO:0000256" key="2">
    <source>
        <dbReference type="ARBA" id="ARBA00012513"/>
    </source>
</evidence>
<evidence type="ECO:0000256" key="7">
    <source>
        <dbReference type="ARBA" id="ARBA00022840"/>
    </source>
</evidence>
<dbReference type="Proteomes" id="UP001149074">
    <property type="component" value="Unassembled WGS sequence"/>
</dbReference>
<organism evidence="13 14">
    <name type="scientific">Penicillium argentinense</name>
    <dbReference type="NCBI Taxonomy" id="1131581"/>
    <lineage>
        <taxon>Eukaryota</taxon>
        <taxon>Fungi</taxon>
        <taxon>Dikarya</taxon>
        <taxon>Ascomycota</taxon>
        <taxon>Pezizomycotina</taxon>
        <taxon>Eurotiomycetes</taxon>
        <taxon>Eurotiomycetidae</taxon>
        <taxon>Eurotiales</taxon>
        <taxon>Aspergillaceae</taxon>
        <taxon>Penicillium</taxon>
    </lineage>
</organism>
<name>A0A9W9FEF3_9EURO</name>
<evidence type="ECO:0000256" key="3">
    <source>
        <dbReference type="ARBA" id="ARBA00022527"/>
    </source>
</evidence>
<feature type="compositionally biased region" description="Low complexity" evidence="11">
    <location>
        <begin position="1"/>
        <end position="14"/>
    </location>
</feature>
<keyword evidence="4" id="KW-0808">Transferase</keyword>
<dbReference type="Gene3D" id="1.10.510.10">
    <property type="entry name" value="Transferase(Phosphotransferase) domain 1"/>
    <property type="match status" value="1"/>
</dbReference>
<evidence type="ECO:0000313" key="13">
    <source>
        <dbReference type="EMBL" id="KAJ5098676.1"/>
    </source>
</evidence>
<evidence type="ECO:0000256" key="4">
    <source>
        <dbReference type="ARBA" id="ARBA00022679"/>
    </source>
</evidence>
<dbReference type="PANTHER" id="PTHR24348">
    <property type="entry name" value="SERINE/THREONINE-PROTEIN KINASE UNC-51-RELATED"/>
    <property type="match status" value="1"/>
</dbReference>
<dbReference type="GO" id="GO:0000045">
    <property type="term" value="P:autophagosome assembly"/>
    <property type="evidence" value="ECO:0007669"/>
    <property type="project" value="TreeGrafter"/>
</dbReference>
<evidence type="ECO:0000256" key="1">
    <source>
        <dbReference type="ARBA" id="ARBA00004623"/>
    </source>
</evidence>
<accession>A0A9W9FEF3</accession>
<dbReference type="GO" id="GO:0010506">
    <property type="term" value="P:regulation of autophagy"/>
    <property type="evidence" value="ECO:0007669"/>
    <property type="project" value="InterPro"/>
</dbReference>
<evidence type="ECO:0000313" key="14">
    <source>
        <dbReference type="Proteomes" id="UP001149074"/>
    </source>
</evidence>
<evidence type="ECO:0000256" key="6">
    <source>
        <dbReference type="ARBA" id="ARBA00022777"/>
    </source>
</evidence>
<gene>
    <name evidence="13" type="ORF">N7532_005677</name>
</gene>
<dbReference type="Pfam" id="PF00069">
    <property type="entry name" value="Pkinase"/>
    <property type="match status" value="1"/>
</dbReference>
<dbReference type="OrthoDB" id="8596411at2759"/>
<proteinExistence type="predicted"/>
<dbReference type="InterPro" id="IPR045269">
    <property type="entry name" value="Atg1-like"/>
</dbReference>
<dbReference type="SUPFAM" id="SSF56112">
    <property type="entry name" value="Protein kinase-like (PK-like)"/>
    <property type="match status" value="1"/>
</dbReference>
<dbReference type="PROSITE" id="PS50011">
    <property type="entry name" value="PROTEIN_KINASE_DOM"/>
    <property type="match status" value="1"/>
</dbReference>
<dbReference type="AlphaFoldDB" id="A0A9W9FEF3"/>
<dbReference type="GO" id="GO:0034045">
    <property type="term" value="C:phagophore assembly site membrane"/>
    <property type="evidence" value="ECO:0007669"/>
    <property type="project" value="UniProtKB-SubCell"/>
</dbReference>
<dbReference type="GO" id="GO:0005829">
    <property type="term" value="C:cytosol"/>
    <property type="evidence" value="ECO:0007669"/>
    <property type="project" value="TreeGrafter"/>
</dbReference>
<dbReference type="RefSeq" id="XP_056474330.1">
    <property type="nucleotide sequence ID" value="XM_056618171.1"/>
</dbReference>
<evidence type="ECO:0000256" key="11">
    <source>
        <dbReference type="SAM" id="MobiDB-lite"/>
    </source>
</evidence>
<keyword evidence="14" id="KW-1185">Reference proteome</keyword>
<evidence type="ECO:0000256" key="10">
    <source>
        <dbReference type="ARBA" id="ARBA00048679"/>
    </source>
</evidence>
<dbReference type="GeneID" id="81357150"/>